<dbReference type="EMBL" id="CAXDID020000079">
    <property type="protein sequence ID" value="CAL6017982.1"/>
    <property type="molecule type" value="Genomic_DNA"/>
</dbReference>
<protein>
    <submittedName>
        <fullName evidence="1">Hypothetical_protein</fullName>
    </submittedName>
</protein>
<evidence type="ECO:0000313" key="2">
    <source>
        <dbReference type="Proteomes" id="UP001642409"/>
    </source>
</evidence>
<name>A0ABP1IKC0_9EUKA</name>
<organism evidence="1 2">
    <name type="scientific">Hexamita inflata</name>
    <dbReference type="NCBI Taxonomy" id="28002"/>
    <lineage>
        <taxon>Eukaryota</taxon>
        <taxon>Metamonada</taxon>
        <taxon>Diplomonadida</taxon>
        <taxon>Hexamitidae</taxon>
        <taxon>Hexamitinae</taxon>
        <taxon>Hexamita</taxon>
    </lineage>
</organism>
<keyword evidence="2" id="KW-1185">Reference proteome</keyword>
<gene>
    <name evidence="1" type="ORF">HINF_LOCUS26252</name>
</gene>
<accession>A0ABP1IKC0</accession>
<reference evidence="1 2" key="1">
    <citation type="submission" date="2024-07" db="EMBL/GenBank/DDBJ databases">
        <authorList>
            <person name="Akdeniz Z."/>
        </authorList>
    </citation>
    <scope>NUCLEOTIDE SEQUENCE [LARGE SCALE GENOMIC DNA]</scope>
</reference>
<sequence length="100" mass="11461">MSNIIQKINTKFQYYQIHGSFLRFQFSSSSNIYYSCDLKDNCSERSLVLLLNASVFKSRFARVYHTGSTHMCATVDFNEKLVIITTISACAKKSVIFKIV</sequence>
<comment type="caution">
    <text evidence="1">The sequence shown here is derived from an EMBL/GenBank/DDBJ whole genome shotgun (WGS) entry which is preliminary data.</text>
</comment>
<evidence type="ECO:0000313" key="1">
    <source>
        <dbReference type="EMBL" id="CAL6017982.1"/>
    </source>
</evidence>
<dbReference type="Proteomes" id="UP001642409">
    <property type="component" value="Unassembled WGS sequence"/>
</dbReference>
<proteinExistence type="predicted"/>